<dbReference type="PANTHER" id="PTHR37739">
    <property type="entry name" value="KINESIN-LIKE PROTEIN KIN-12D"/>
    <property type="match status" value="1"/>
</dbReference>
<feature type="compositionally biased region" description="Low complexity" evidence="8">
    <location>
        <begin position="28"/>
        <end position="43"/>
    </location>
</feature>
<evidence type="ECO:0000256" key="1">
    <source>
        <dbReference type="ARBA" id="ARBA00022701"/>
    </source>
</evidence>
<evidence type="ECO:0000256" key="4">
    <source>
        <dbReference type="ARBA" id="ARBA00023054"/>
    </source>
</evidence>
<accession>A0AAN9F8I2</accession>
<comment type="caution">
    <text evidence="7">Lacks conserved residue(s) required for the propagation of feature annotation.</text>
</comment>
<keyword evidence="1" id="KW-0493">Microtubule</keyword>
<dbReference type="PROSITE" id="PS50067">
    <property type="entry name" value="KINESIN_MOTOR_2"/>
    <property type="match status" value="1"/>
</dbReference>
<evidence type="ECO:0000313" key="11">
    <source>
        <dbReference type="Proteomes" id="UP001372338"/>
    </source>
</evidence>
<dbReference type="Gene3D" id="3.40.850.10">
    <property type="entry name" value="Kinesin motor domain"/>
    <property type="match status" value="1"/>
</dbReference>
<feature type="region of interest" description="Disordered" evidence="8">
    <location>
        <begin position="28"/>
        <end position="59"/>
    </location>
</feature>
<dbReference type="GO" id="GO:0008017">
    <property type="term" value="F:microtubule binding"/>
    <property type="evidence" value="ECO:0007669"/>
    <property type="project" value="InterPro"/>
</dbReference>
<dbReference type="InterPro" id="IPR001752">
    <property type="entry name" value="Kinesin_motor_dom"/>
</dbReference>
<dbReference type="GO" id="GO:0003777">
    <property type="term" value="F:microtubule motor activity"/>
    <property type="evidence" value="ECO:0007669"/>
    <property type="project" value="InterPro"/>
</dbReference>
<evidence type="ECO:0000256" key="6">
    <source>
        <dbReference type="ARBA" id="ARBA00034488"/>
    </source>
</evidence>
<dbReference type="GO" id="GO:0007018">
    <property type="term" value="P:microtubule-based movement"/>
    <property type="evidence" value="ECO:0007669"/>
    <property type="project" value="InterPro"/>
</dbReference>
<dbReference type="Pfam" id="PF00225">
    <property type="entry name" value="Kinesin"/>
    <property type="match status" value="1"/>
</dbReference>
<evidence type="ECO:0000256" key="5">
    <source>
        <dbReference type="ARBA" id="ARBA00023175"/>
    </source>
</evidence>
<dbReference type="EMBL" id="JAYWIO010000004">
    <property type="protein sequence ID" value="KAK7267168.1"/>
    <property type="molecule type" value="Genomic_DNA"/>
</dbReference>
<keyword evidence="4" id="KW-0175">Coiled coil</keyword>
<evidence type="ECO:0000256" key="7">
    <source>
        <dbReference type="PROSITE-ProRule" id="PRU00283"/>
    </source>
</evidence>
<gene>
    <name evidence="10" type="ORF">RIF29_19832</name>
</gene>
<proteinExistence type="inferred from homology"/>
<comment type="similarity">
    <text evidence="6">Belongs to the TRAFAC class myosin-kinesin ATPase superfamily. Kinesin family. KIN-12 subfamily.</text>
</comment>
<organism evidence="10 11">
    <name type="scientific">Crotalaria pallida</name>
    <name type="common">Smooth rattlebox</name>
    <name type="synonym">Crotalaria striata</name>
    <dbReference type="NCBI Taxonomy" id="3830"/>
    <lineage>
        <taxon>Eukaryota</taxon>
        <taxon>Viridiplantae</taxon>
        <taxon>Streptophyta</taxon>
        <taxon>Embryophyta</taxon>
        <taxon>Tracheophyta</taxon>
        <taxon>Spermatophyta</taxon>
        <taxon>Magnoliopsida</taxon>
        <taxon>eudicotyledons</taxon>
        <taxon>Gunneridae</taxon>
        <taxon>Pentapetalae</taxon>
        <taxon>rosids</taxon>
        <taxon>fabids</taxon>
        <taxon>Fabales</taxon>
        <taxon>Fabaceae</taxon>
        <taxon>Papilionoideae</taxon>
        <taxon>50 kb inversion clade</taxon>
        <taxon>genistoids sensu lato</taxon>
        <taxon>core genistoids</taxon>
        <taxon>Crotalarieae</taxon>
        <taxon>Crotalaria</taxon>
    </lineage>
</organism>
<keyword evidence="2" id="KW-0547">Nucleotide-binding</keyword>
<dbReference type="InterPro" id="IPR027417">
    <property type="entry name" value="P-loop_NTPase"/>
</dbReference>
<evidence type="ECO:0000259" key="9">
    <source>
        <dbReference type="PROSITE" id="PS50067"/>
    </source>
</evidence>
<dbReference type="SUPFAM" id="SSF52540">
    <property type="entry name" value="P-loop containing nucleoside triphosphate hydrolases"/>
    <property type="match status" value="1"/>
</dbReference>
<name>A0AAN9F8I2_CROPI</name>
<evidence type="ECO:0000256" key="8">
    <source>
        <dbReference type="SAM" id="MobiDB-lite"/>
    </source>
</evidence>
<dbReference type="GO" id="GO:0005874">
    <property type="term" value="C:microtubule"/>
    <property type="evidence" value="ECO:0007669"/>
    <property type="project" value="UniProtKB-KW"/>
</dbReference>
<dbReference type="Proteomes" id="UP001372338">
    <property type="component" value="Unassembled WGS sequence"/>
</dbReference>
<evidence type="ECO:0000313" key="10">
    <source>
        <dbReference type="EMBL" id="KAK7267168.1"/>
    </source>
</evidence>
<dbReference type="GO" id="GO:0005524">
    <property type="term" value="F:ATP binding"/>
    <property type="evidence" value="ECO:0007669"/>
    <property type="project" value="UniProtKB-KW"/>
</dbReference>
<dbReference type="InterPro" id="IPR044986">
    <property type="entry name" value="KIF15/KIN-12"/>
</dbReference>
<evidence type="ECO:0000256" key="2">
    <source>
        <dbReference type="ARBA" id="ARBA00022741"/>
    </source>
</evidence>
<feature type="domain" description="Kinesin motor" evidence="9">
    <location>
        <begin position="1"/>
        <end position="145"/>
    </location>
</feature>
<dbReference type="PANTHER" id="PTHR37739:SF16">
    <property type="entry name" value="KINESIN-LIKE PROTEIN"/>
    <property type="match status" value="1"/>
</dbReference>
<sequence length="145" mass="15674">MLPVVRATTAAFGCDSICFINAFTPTLSSSTANPTSATNSSAAVSGGDPREAAQQGRNPERARIYNEQITDLLDPNQRNLQIREDVKSSVHVENLTEEHVYSMKDVFRLLIKGSSGGLCTSVILTSCFSPTAILKQKSQILVDLK</sequence>
<dbReference type="AlphaFoldDB" id="A0AAN9F8I2"/>
<reference evidence="10 11" key="1">
    <citation type="submission" date="2024-01" db="EMBL/GenBank/DDBJ databases">
        <title>The genomes of 5 underutilized Papilionoideae crops provide insights into root nodulation and disease resistanc.</title>
        <authorList>
            <person name="Yuan L."/>
        </authorList>
    </citation>
    <scope>NUCLEOTIDE SEQUENCE [LARGE SCALE GENOMIC DNA]</scope>
    <source>
        <strain evidence="10">ZHUSHIDOU_FW_LH</strain>
        <tissue evidence="10">Leaf</tissue>
    </source>
</reference>
<dbReference type="InterPro" id="IPR036961">
    <property type="entry name" value="Kinesin_motor_dom_sf"/>
</dbReference>
<keyword evidence="11" id="KW-1185">Reference proteome</keyword>
<keyword evidence="5" id="KW-0505">Motor protein</keyword>
<comment type="caution">
    <text evidence="10">The sequence shown here is derived from an EMBL/GenBank/DDBJ whole genome shotgun (WGS) entry which is preliminary data.</text>
</comment>
<evidence type="ECO:0000256" key="3">
    <source>
        <dbReference type="ARBA" id="ARBA00022840"/>
    </source>
</evidence>
<protein>
    <recommendedName>
        <fullName evidence="9">Kinesin motor domain-containing protein</fullName>
    </recommendedName>
</protein>
<keyword evidence="3" id="KW-0067">ATP-binding</keyword>